<keyword evidence="1" id="KW-0812">Transmembrane</keyword>
<keyword evidence="1" id="KW-0472">Membrane</keyword>
<protein>
    <submittedName>
        <fullName evidence="2">DUF378 domain-containing protein</fullName>
    </submittedName>
</protein>
<keyword evidence="1" id="KW-1133">Transmembrane helix</keyword>
<evidence type="ECO:0000313" key="3">
    <source>
        <dbReference type="Proteomes" id="UP000266301"/>
    </source>
</evidence>
<name>A0A386H333_9CLOT</name>
<dbReference type="InterPro" id="IPR007211">
    <property type="entry name" value="DUF378"/>
</dbReference>
<dbReference type="KEGG" id="cfer:D4Z93_05990"/>
<dbReference type="Proteomes" id="UP000266301">
    <property type="component" value="Chromosome"/>
</dbReference>
<sequence length="72" mass="8193">MYKLNVLDKLSFIFIIIGAINWGLIGLFNLNIVGLVFSEPVNLIGRIVYILIGISGIDMVLFLFKMRKSFKE</sequence>
<organism evidence="2 3">
    <name type="scientific">Clostridium fermenticellae</name>
    <dbReference type="NCBI Taxonomy" id="2068654"/>
    <lineage>
        <taxon>Bacteria</taxon>
        <taxon>Bacillati</taxon>
        <taxon>Bacillota</taxon>
        <taxon>Clostridia</taxon>
        <taxon>Eubacteriales</taxon>
        <taxon>Clostridiaceae</taxon>
        <taxon>Clostridium</taxon>
    </lineage>
</organism>
<dbReference type="Pfam" id="PF04070">
    <property type="entry name" value="DUF378"/>
    <property type="match status" value="1"/>
</dbReference>
<dbReference type="OrthoDB" id="9812136at2"/>
<dbReference type="PANTHER" id="PTHR37304:SF1">
    <property type="entry name" value="MEMBRANE PROTEIN"/>
    <property type="match status" value="1"/>
</dbReference>
<feature type="transmembrane region" description="Helical" evidence="1">
    <location>
        <begin position="43"/>
        <end position="64"/>
    </location>
</feature>
<reference evidence="2 3" key="1">
    <citation type="journal article" date="2019" name="Int. J. Syst. Evol. Microbiol.">
        <title>Clostridium fermenticellae sp. nov., isolated from the mud in a fermentation cellar for the production of the Chinese liquor, baijiu.</title>
        <authorList>
            <person name="Xu P.X."/>
            <person name="Chai L.J."/>
            <person name="Qiu T."/>
            <person name="Zhang X.J."/>
            <person name="Lu Z.M."/>
            <person name="Xiao C."/>
            <person name="Wang S.T."/>
            <person name="Shen C.H."/>
            <person name="Shi J.S."/>
            <person name="Xu Z.H."/>
        </authorList>
    </citation>
    <scope>NUCLEOTIDE SEQUENCE [LARGE SCALE GENOMIC DNA]</scope>
    <source>
        <strain evidence="2 3">JN500901</strain>
    </source>
</reference>
<accession>A0A386H333</accession>
<gene>
    <name evidence="2" type="ORF">D4Z93_05990</name>
</gene>
<dbReference type="PANTHER" id="PTHR37304">
    <property type="entry name" value="MEMBRANE PROTEIN-RELATED"/>
    <property type="match status" value="1"/>
</dbReference>
<feature type="transmembrane region" description="Helical" evidence="1">
    <location>
        <begin position="12"/>
        <end position="37"/>
    </location>
</feature>
<keyword evidence="3" id="KW-1185">Reference proteome</keyword>
<dbReference type="AlphaFoldDB" id="A0A386H333"/>
<proteinExistence type="predicted"/>
<evidence type="ECO:0000256" key="1">
    <source>
        <dbReference type="SAM" id="Phobius"/>
    </source>
</evidence>
<dbReference type="RefSeq" id="WP_119971272.1">
    <property type="nucleotide sequence ID" value="NZ_CP032416.1"/>
</dbReference>
<evidence type="ECO:0000313" key="2">
    <source>
        <dbReference type="EMBL" id="AYD40090.1"/>
    </source>
</evidence>
<dbReference type="EMBL" id="CP032416">
    <property type="protein sequence ID" value="AYD40090.1"/>
    <property type="molecule type" value="Genomic_DNA"/>
</dbReference>